<dbReference type="SUPFAM" id="SSF53901">
    <property type="entry name" value="Thiolase-like"/>
    <property type="match status" value="1"/>
</dbReference>
<dbReference type="GO" id="GO:0016746">
    <property type="term" value="F:acyltransferase activity"/>
    <property type="evidence" value="ECO:0007669"/>
    <property type="project" value="UniProtKB-KW"/>
</dbReference>
<dbReference type="EMBL" id="CBXE010000206">
    <property type="protein sequence ID" value="CDL86204.1"/>
    <property type="molecule type" value="Genomic_DNA"/>
</dbReference>
<sequence>MWRRAAEFIGVNIDKIFLENISETSHCFGADMLINLHSLQIKGTLFPGDKVLLVSAGIGGLFGAYLLKM</sequence>
<dbReference type="InterPro" id="IPR016039">
    <property type="entry name" value="Thiolase-like"/>
</dbReference>
<proteinExistence type="predicted"/>
<gene>
    <name evidence="3" type="ORF">XCR1_2840001</name>
</gene>
<organism evidence="3 4">
    <name type="scientific">Xenorhabdus cabanillasii JM26</name>
    <dbReference type="NCBI Taxonomy" id="1427517"/>
    <lineage>
        <taxon>Bacteria</taxon>
        <taxon>Pseudomonadati</taxon>
        <taxon>Pseudomonadota</taxon>
        <taxon>Gammaproteobacteria</taxon>
        <taxon>Enterobacterales</taxon>
        <taxon>Morganellaceae</taxon>
        <taxon>Xenorhabdus</taxon>
    </lineage>
</organism>
<keyword evidence="1" id="KW-0808">Transferase</keyword>
<evidence type="ECO:0000313" key="3">
    <source>
        <dbReference type="EMBL" id="CDL86204.1"/>
    </source>
</evidence>
<accession>W1J649</accession>
<dbReference type="InterPro" id="IPR013747">
    <property type="entry name" value="ACP_syn_III_C"/>
</dbReference>
<evidence type="ECO:0000259" key="2">
    <source>
        <dbReference type="Pfam" id="PF08541"/>
    </source>
</evidence>
<protein>
    <submittedName>
        <fullName evidence="3">Similarities with 3-oxoacyl-acyl carrier protein synthase III</fullName>
    </submittedName>
</protein>
<dbReference type="Gene3D" id="3.40.47.10">
    <property type="match status" value="1"/>
</dbReference>
<name>W1J649_9GAMM</name>
<evidence type="ECO:0000256" key="1">
    <source>
        <dbReference type="ARBA" id="ARBA00022679"/>
    </source>
</evidence>
<reference evidence="3 4" key="1">
    <citation type="submission" date="2013-11" db="EMBL/GenBank/DDBJ databases">
        <title>Draft genome sequence and annotation of the entomopathogenic bacterium, Xenorhabdus cabanillasi strain JM26.</title>
        <authorList>
            <person name="Gualtieri M."/>
            <person name="Ogier J.C."/>
            <person name="Pages S."/>
            <person name="Givaudan A."/>
            <person name="Gaudriault S."/>
        </authorList>
    </citation>
    <scope>NUCLEOTIDE SEQUENCE [LARGE SCALE GENOMIC DNA]</scope>
    <source>
        <strain evidence="3 4">JM26</strain>
    </source>
</reference>
<dbReference type="Pfam" id="PF08541">
    <property type="entry name" value="ACP_syn_III_C"/>
    <property type="match status" value="1"/>
</dbReference>
<evidence type="ECO:0000313" key="4">
    <source>
        <dbReference type="Proteomes" id="UP000019197"/>
    </source>
</evidence>
<dbReference type="Proteomes" id="UP000019197">
    <property type="component" value="Unassembled WGS sequence"/>
</dbReference>
<feature type="domain" description="Beta-ketoacyl-[acyl-carrier-protein] synthase III C-terminal" evidence="2">
    <location>
        <begin position="2"/>
        <end position="68"/>
    </location>
</feature>
<comment type="caution">
    <text evidence="3">The sequence shown here is derived from an EMBL/GenBank/DDBJ whole genome shotgun (WGS) entry which is preliminary data.</text>
</comment>
<dbReference type="AlphaFoldDB" id="W1J649"/>